<dbReference type="STRING" id="543379.A0A232FLW7"/>
<dbReference type="InterPro" id="IPR046342">
    <property type="entry name" value="CBS_dom_sf"/>
</dbReference>
<evidence type="ECO:0000259" key="3">
    <source>
        <dbReference type="PROSITE" id="PS51371"/>
    </source>
</evidence>
<name>A0A232FLW7_9HYME</name>
<protein>
    <recommendedName>
        <fullName evidence="3">CBS domain-containing protein</fullName>
    </recommendedName>
</protein>
<dbReference type="InterPro" id="IPR000644">
    <property type="entry name" value="CBS_dom"/>
</dbReference>
<evidence type="ECO:0000313" key="4">
    <source>
        <dbReference type="EMBL" id="OXU31741.1"/>
    </source>
</evidence>
<dbReference type="Gene3D" id="3.10.580.10">
    <property type="entry name" value="CBS-domain"/>
    <property type="match status" value="1"/>
</dbReference>
<dbReference type="Pfam" id="PF00571">
    <property type="entry name" value="CBS"/>
    <property type="match status" value="1"/>
</dbReference>
<feature type="domain" description="CBS" evidence="3">
    <location>
        <begin position="56"/>
        <end position="112"/>
    </location>
</feature>
<proteinExistence type="predicted"/>
<dbReference type="SUPFAM" id="SSF54631">
    <property type="entry name" value="CBS-domain pair"/>
    <property type="match status" value="1"/>
</dbReference>
<evidence type="ECO:0000256" key="2">
    <source>
        <dbReference type="SAM" id="MobiDB-lite"/>
    </source>
</evidence>
<accession>A0A232FLW7</accession>
<organism evidence="4 5">
    <name type="scientific">Trichomalopsis sarcophagae</name>
    <dbReference type="NCBI Taxonomy" id="543379"/>
    <lineage>
        <taxon>Eukaryota</taxon>
        <taxon>Metazoa</taxon>
        <taxon>Ecdysozoa</taxon>
        <taxon>Arthropoda</taxon>
        <taxon>Hexapoda</taxon>
        <taxon>Insecta</taxon>
        <taxon>Pterygota</taxon>
        <taxon>Neoptera</taxon>
        <taxon>Endopterygota</taxon>
        <taxon>Hymenoptera</taxon>
        <taxon>Apocrita</taxon>
        <taxon>Proctotrupomorpha</taxon>
        <taxon>Chalcidoidea</taxon>
        <taxon>Pteromalidae</taxon>
        <taxon>Pteromalinae</taxon>
        <taxon>Trichomalopsis</taxon>
    </lineage>
</organism>
<evidence type="ECO:0000256" key="1">
    <source>
        <dbReference type="PROSITE-ProRule" id="PRU00703"/>
    </source>
</evidence>
<gene>
    <name evidence="4" type="ORF">TSAR_007918</name>
</gene>
<reference evidence="4 5" key="1">
    <citation type="journal article" date="2017" name="Curr. Biol.">
        <title>The Evolution of Venom by Co-option of Single-Copy Genes.</title>
        <authorList>
            <person name="Martinson E.O."/>
            <person name="Mrinalini"/>
            <person name="Kelkar Y.D."/>
            <person name="Chang C.H."/>
            <person name="Werren J.H."/>
        </authorList>
    </citation>
    <scope>NUCLEOTIDE SEQUENCE [LARGE SCALE GENOMIC DNA]</scope>
    <source>
        <strain evidence="4 5">Alberta</strain>
        <tissue evidence="4">Whole body</tissue>
    </source>
</reference>
<evidence type="ECO:0000313" key="5">
    <source>
        <dbReference type="Proteomes" id="UP000215335"/>
    </source>
</evidence>
<comment type="caution">
    <text evidence="4">The sequence shown here is derived from an EMBL/GenBank/DDBJ whole genome shotgun (WGS) entry which is preliminary data.</text>
</comment>
<dbReference type="EMBL" id="NNAY01000035">
    <property type="protein sequence ID" value="OXU31741.1"/>
    <property type="molecule type" value="Genomic_DNA"/>
</dbReference>
<dbReference type="Proteomes" id="UP000215335">
    <property type="component" value="Unassembled WGS sequence"/>
</dbReference>
<keyword evidence="1" id="KW-0129">CBS domain</keyword>
<feature type="region of interest" description="Disordered" evidence="2">
    <location>
        <begin position="60"/>
        <end position="80"/>
    </location>
</feature>
<dbReference type="PROSITE" id="PS51371">
    <property type="entry name" value="CBS"/>
    <property type="match status" value="1"/>
</dbReference>
<keyword evidence="5" id="KW-1185">Reference proteome</keyword>
<sequence>MAASRKRLNFLQQARAIACPKTDIYVSHRSATCLGHLTLPLHSQHLLRPSTFIIGQSRAPKQIPSTRPLDPQSPSPAASDNVHRLVIVDEEDKVIGIISLSDLLYFLVLKPS</sequence>
<feature type="non-terminal residue" evidence="4">
    <location>
        <position position="112"/>
    </location>
</feature>
<dbReference type="AlphaFoldDB" id="A0A232FLW7"/>